<proteinExistence type="predicted"/>
<evidence type="ECO:0008006" key="3">
    <source>
        <dbReference type="Google" id="ProtNLM"/>
    </source>
</evidence>
<keyword evidence="2" id="KW-1185">Reference proteome</keyword>
<dbReference type="InterPro" id="IPR036271">
    <property type="entry name" value="Tet_transcr_reg_TetR-rel_C_sf"/>
</dbReference>
<evidence type="ECO:0000313" key="1">
    <source>
        <dbReference type="EMBL" id="QGQ97603.1"/>
    </source>
</evidence>
<dbReference type="Proteomes" id="UP000426246">
    <property type="component" value="Chromosome"/>
</dbReference>
<name>A0A6B8RQ15_9BACL</name>
<accession>A0A6B8RQ15</accession>
<dbReference type="RefSeq" id="WP_227013492.1">
    <property type="nucleotide sequence ID" value="NZ_CP034235.1"/>
</dbReference>
<dbReference type="Gene3D" id="1.10.357.10">
    <property type="entry name" value="Tetracycline Repressor, domain 2"/>
    <property type="match status" value="1"/>
</dbReference>
<dbReference type="AlphaFoldDB" id="A0A6B8RQ15"/>
<dbReference type="EMBL" id="CP034235">
    <property type="protein sequence ID" value="QGQ97603.1"/>
    <property type="molecule type" value="Genomic_DNA"/>
</dbReference>
<evidence type="ECO:0000313" key="2">
    <source>
        <dbReference type="Proteomes" id="UP000426246"/>
    </source>
</evidence>
<dbReference type="SUPFAM" id="SSF48498">
    <property type="entry name" value="Tetracyclin repressor-like, C-terminal domain"/>
    <property type="match status" value="1"/>
</dbReference>
<reference evidence="2" key="1">
    <citation type="submission" date="2018-11" db="EMBL/GenBank/DDBJ databases">
        <title>Complete genome sequence of Paenibacillus sp. ML311-T8.</title>
        <authorList>
            <person name="Nam Y.-D."/>
            <person name="Kang J."/>
            <person name="Chung W.-H."/>
            <person name="Park Y.S."/>
        </authorList>
    </citation>
    <scope>NUCLEOTIDE SEQUENCE [LARGE SCALE GENOMIC DNA]</scope>
    <source>
        <strain evidence="2">ML311-T8</strain>
    </source>
</reference>
<protein>
    <recommendedName>
        <fullName evidence="3">TetR/AcrR family transcriptional regulator</fullName>
    </recommendedName>
</protein>
<sequence>MLQEKQGKQPYWRSHSLFHYDQAKASGDLPVHSNPAALARFILTIAEGMSIQAADGVSRAELQEVIEVTLQSWPS</sequence>
<gene>
    <name evidence="1" type="ORF">EHS13_23290</name>
</gene>
<dbReference type="KEGG" id="ppsc:EHS13_23290"/>
<organism evidence="1 2">
    <name type="scientific">Paenibacillus psychroresistens</name>
    <dbReference type="NCBI Taxonomy" id="1778678"/>
    <lineage>
        <taxon>Bacteria</taxon>
        <taxon>Bacillati</taxon>
        <taxon>Bacillota</taxon>
        <taxon>Bacilli</taxon>
        <taxon>Bacillales</taxon>
        <taxon>Paenibacillaceae</taxon>
        <taxon>Paenibacillus</taxon>
    </lineage>
</organism>